<proteinExistence type="predicted"/>
<name>A0A835M208_9MAGN</name>
<evidence type="ECO:0000313" key="1">
    <source>
        <dbReference type="EMBL" id="KAF9611244.1"/>
    </source>
</evidence>
<gene>
    <name evidence="1" type="ORF">IFM89_028314</name>
</gene>
<protein>
    <submittedName>
        <fullName evidence="1">Uncharacterized protein</fullName>
    </submittedName>
</protein>
<reference evidence="1 2" key="1">
    <citation type="submission" date="2020-10" db="EMBL/GenBank/DDBJ databases">
        <title>The Coptis chinensis genome and diversification of protoberbering-type alkaloids.</title>
        <authorList>
            <person name="Wang B."/>
            <person name="Shu S."/>
            <person name="Song C."/>
            <person name="Liu Y."/>
        </authorList>
    </citation>
    <scope>NUCLEOTIDE SEQUENCE [LARGE SCALE GENOMIC DNA]</scope>
    <source>
        <strain evidence="1">HL-2020</strain>
        <tissue evidence="1">Leaf</tissue>
    </source>
</reference>
<comment type="caution">
    <text evidence="1">The sequence shown here is derived from an EMBL/GenBank/DDBJ whole genome shotgun (WGS) entry which is preliminary data.</text>
</comment>
<dbReference type="Proteomes" id="UP000631114">
    <property type="component" value="Unassembled WGS sequence"/>
</dbReference>
<sequence length="115" mass="12991">MHASAIPNDGNNFTGGIEIGNLTSIAFFEYLKQPILRWFGLGLPKLDYLGDYMARFRFHCRFAKLGSSWNVDTGVIPEKLGLNGKLEEPSQPYHTQVDWVHEEPNGGRLFLHDLG</sequence>
<dbReference type="AlphaFoldDB" id="A0A835M208"/>
<accession>A0A835M208</accession>
<evidence type="ECO:0000313" key="2">
    <source>
        <dbReference type="Proteomes" id="UP000631114"/>
    </source>
</evidence>
<dbReference type="EMBL" id="JADFTS010000004">
    <property type="protein sequence ID" value="KAF9611244.1"/>
    <property type="molecule type" value="Genomic_DNA"/>
</dbReference>
<keyword evidence="2" id="KW-1185">Reference proteome</keyword>
<organism evidence="1 2">
    <name type="scientific">Coptis chinensis</name>
    <dbReference type="NCBI Taxonomy" id="261450"/>
    <lineage>
        <taxon>Eukaryota</taxon>
        <taxon>Viridiplantae</taxon>
        <taxon>Streptophyta</taxon>
        <taxon>Embryophyta</taxon>
        <taxon>Tracheophyta</taxon>
        <taxon>Spermatophyta</taxon>
        <taxon>Magnoliopsida</taxon>
        <taxon>Ranunculales</taxon>
        <taxon>Ranunculaceae</taxon>
        <taxon>Coptidoideae</taxon>
        <taxon>Coptis</taxon>
    </lineage>
</organism>